<evidence type="ECO:0000313" key="3">
    <source>
        <dbReference type="Proteomes" id="UP000541444"/>
    </source>
</evidence>
<dbReference type="AlphaFoldDB" id="A0A7J7N615"/>
<comment type="similarity">
    <text evidence="1">Belongs to the eukaryotic mitochondrial porin (TC 1.B.8.1) family.</text>
</comment>
<evidence type="ECO:0000256" key="1">
    <source>
        <dbReference type="ARBA" id="ARBA00009624"/>
    </source>
</evidence>
<dbReference type="Proteomes" id="UP000541444">
    <property type="component" value="Unassembled WGS sequence"/>
</dbReference>
<reference evidence="2 3" key="1">
    <citation type="journal article" date="2020" name="IScience">
        <title>Genome Sequencing of the Endangered Kingdonia uniflora (Circaeasteraceae, Ranunculales) Reveals Potential Mechanisms of Evolutionary Specialization.</title>
        <authorList>
            <person name="Sun Y."/>
            <person name="Deng T."/>
            <person name="Zhang A."/>
            <person name="Moore M.J."/>
            <person name="Landis J.B."/>
            <person name="Lin N."/>
            <person name="Zhang H."/>
            <person name="Zhang X."/>
            <person name="Huang J."/>
            <person name="Zhang X."/>
            <person name="Sun H."/>
            <person name="Wang H."/>
        </authorList>
    </citation>
    <scope>NUCLEOTIDE SEQUENCE [LARGE SCALE GENOMIC DNA]</scope>
    <source>
        <strain evidence="2">TB1705</strain>
        <tissue evidence="2">Leaf</tissue>
    </source>
</reference>
<proteinExistence type="inferred from homology"/>
<dbReference type="EMBL" id="JACGCM010001019">
    <property type="protein sequence ID" value="KAF6162577.1"/>
    <property type="molecule type" value="Genomic_DNA"/>
</dbReference>
<comment type="caution">
    <text evidence="2">The sequence shown here is derived from an EMBL/GenBank/DDBJ whole genome shotgun (WGS) entry which is preliminary data.</text>
</comment>
<sequence>MGVTIPAPFSDIGKQAIDLLTKDYNFNHKFTQTMLSGTGIGLISTGVKRDRVFAGNISTQYKSGSTIMDVKLDIHSNDSITVDVPIASCFGLTPTPFLDGSTAIGTKEFSLGGEVVFDTSTTSFTKYNTEIGIVKPNSLLLSSWRIK</sequence>
<dbReference type="InterPro" id="IPR023614">
    <property type="entry name" value="Porin_dom_sf"/>
</dbReference>
<gene>
    <name evidence="2" type="ORF">GIB67_003123</name>
</gene>
<protein>
    <submittedName>
        <fullName evidence="2">Uncharacterized protein</fullName>
    </submittedName>
</protein>
<keyword evidence="3" id="KW-1185">Reference proteome</keyword>
<dbReference type="OrthoDB" id="7827681at2759"/>
<name>A0A7J7N615_9MAGN</name>
<organism evidence="2 3">
    <name type="scientific">Kingdonia uniflora</name>
    <dbReference type="NCBI Taxonomy" id="39325"/>
    <lineage>
        <taxon>Eukaryota</taxon>
        <taxon>Viridiplantae</taxon>
        <taxon>Streptophyta</taxon>
        <taxon>Embryophyta</taxon>
        <taxon>Tracheophyta</taxon>
        <taxon>Spermatophyta</taxon>
        <taxon>Magnoliopsida</taxon>
        <taxon>Ranunculales</taxon>
        <taxon>Circaeasteraceae</taxon>
        <taxon>Kingdonia</taxon>
    </lineage>
</organism>
<dbReference type="PANTHER" id="PTHR11743:SF27">
    <property type="entry name" value="MITOCHONDRIAL OUTER MEMBRANE PROTEIN PORIN 4"/>
    <property type="match status" value="1"/>
</dbReference>
<dbReference type="GO" id="GO:0005741">
    <property type="term" value="C:mitochondrial outer membrane"/>
    <property type="evidence" value="ECO:0007669"/>
    <property type="project" value="InterPro"/>
</dbReference>
<dbReference type="InterPro" id="IPR027246">
    <property type="entry name" value="Porin_Euk/Tom40"/>
</dbReference>
<evidence type="ECO:0000313" key="2">
    <source>
        <dbReference type="EMBL" id="KAF6162577.1"/>
    </source>
</evidence>
<accession>A0A7J7N615</accession>
<dbReference type="GO" id="GO:0008308">
    <property type="term" value="F:voltage-gated monoatomic anion channel activity"/>
    <property type="evidence" value="ECO:0007669"/>
    <property type="project" value="InterPro"/>
</dbReference>
<dbReference type="Gene3D" id="2.40.160.10">
    <property type="entry name" value="Porin"/>
    <property type="match status" value="1"/>
</dbReference>
<dbReference type="Pfam" id="PF01459">
    <property type="entry name" value="Porin_3"/>
    <property type="match status" value="2"/>
</dbReference>
<dbReference type="InterPro" id="IPR001925">
    <property type="entry name" value="Porin_Euk"/>
</dbReference>
<dbReference type="PANTHER" id="PTHR11743">
    <property type="entry name" value="VOLTAGE-DEPENDENT ANION-SELECTIVE CHANNEL"/>
    <property type="match status" value="1"/>
</dbReference>